<sequence>MADALSPTPCPDCGLPPLLPLSGQGTEEDPYYVDNDLLWDALVRHVQALPEMHPTLATPTLPRRVQRCLRSWLRRSLRRVERWVEPR</sequence>
<accession>A0ABR4WY78</accession>
<evidence type="ECO:0000313" key="3">
    <source>
        <dbReference type="Proteomes" id="UP000029737"/>
    </source>
</evidence>
<dbReference type="RefSeq" id="WP_043578828.1">
    <property type="nucleotide sequence ID" value="NZ_KN214181.1"/>
</dbReference>
<reference evidence="2 3" key="1">
    <citation type="journal article" date="2014" name="PLoS ONE">
        <title>Identification and Characterization of a New Erythromycin Biosynthetic Gene Cluster in Actinopolyspora erythraea YIM90600, a Novel Erythronolide-Producing Halophilic Actinomycete Isolated from Salt Field.</title>
        <authorList>
            <person name="Chen D."/>
            <person name="Feng J."/>
            <person name="Huang L."/>
            <person name="Zhang Q."/>
            <person name="Wu J."/>
            <person name="Zhu X."/>
            <person name="Duan Y."/>
            <person name="Xu Z."/>
        </authorList>
    </citation>
    <scope>NUCLEOTIDE SEQUENCE [LARGE SCALE GENOMIC DNA]</scope>
    <source>
        <strain evidence="2 3">YIM90600</strain>
    </source>
</reference>
<protein>
    <submittedName>
        <fullName evidence="2">Uncharacterized protein</fullName>
    </submittedName>
</protein>
<keyword evidence="3" id="KW-1185">Reference proteome</keyword>
<proteinExistence type="predicted"/>
<organism evidence="2 3">
    <name type="scientific">Actinopolyspora erythraea</name>
    <dbReference type="NCBI Taxonomy" id="414996"/>
    <lineage>
        <taxon>Bacteria</taxon>
        <taxon>Bacillati</taxon>
        <taxon>Actinomycetota</taxon>
        <taxon>Actinomycetes</taxon>
        <taxon>Actinopolysporales</taxon>
        <taxon>Actinopolysporaceae</taxon>
        <taxon>Actinopolyspora</taxon>
    </lineage>
</organism>
<dbReference type="Proteomes" id="UP000029737">
    <property type="component" value="Unassembled WGS sequence"/>
</dbReference>
<evidence type="ECO:0000256" key="1">
    <source>
        <dbReference type="SAM" id="MobiDB-lite"/>
    </source>
</evidence>
<feature type="region of interest" description="Disordered" evidence="1">
    <location>
        <begin position="1"/>
        <end position="26"/>
    </location>
</feature>
<gene>
    <name evidence="2" type="ORF">IL38_23855</name>
</gene>
<comment type="caution">
    <text evidence="2">The sequence shown here is derived from an EMBL/GenBank/DDBJ whole genome shotgun (WGS) entry which is preliminary data.</text>
</comment>
<dbReference type="EMBL" id="JPMV01000046">
    <property type="protein sequence ID" value="KGI79345.1"/>
    <property type="molecule type" value="Genomic_DNA"/>
</dbReference>
<name>A0ABR4WY78_9ACTN</name>
<evidence type="ECO:0000313" key="2">
    <source>
        <dbReference type="EMBL" id="KGI79345.1"/>
    </source>
</evidence>